<feature type="modified residue" description="4-aspartylphosphate" evidence="2">
    <location>
        <position position="10"/>
    </location>
</feature>
<dbReference type="InterPro" id="IPR011006">
    <property type="entry name" value="CheY-like_superfamily"/>
</dbReference>
<evidence type="ECO:0000256" key="1">
    <source>
        <dbReference type="ARBA" id="ARBA00022553"/>
    </source>
</evidence>
<comment type="caution">
    <text evidence="4">The sequence shown here is derived from an EMBL/GenBank/DDBJ whole genome shotgun (WGS) entry which is preliminary data.</text>
</comment>
<gene>
    <name evidence="4" type="ORF">ENF32_01225</name>
</gene>
<dbReference type="EMBL" id="DQWS01000048">
    <property type="protein sequence ID" value="HDD52674.1"/>
    <property type="molecule type" value="Genomic_DNA"/>
</dbReference>
<keyword evidence="1 2" id="KW-0597">Phosphoprotein</keyword>
<dbReference type="Proteomes" id="UP000885690">
    <property type="component" value="Unassembled WGS sequence"/>
</dbReference>
<evidence type="ECO:0000256" key="2">
    <source>
        <dbReference type="PROSITE-ProRule" id="PRU00169"/>
    </source>
</evidence>
<dbReference type="PANTHER" id="PTHR44591:SF3">
    <property type="entry name" value="RESPONSE REGULATORY DOMAIN-CONTAINING PROTEIN"/>
    <property type="match status" value="1"/>
</dbReference>
<evidence type="ECO:0000259" key="3">
    <source>
        <dbReference type="PROSITE" id="PS50110"/>
    </source>
</evidence>
<feature type="domain" description="Response regulatory" evidence="3">
    <location>
        <begin position="1"/>
        <end position="75"/>
    </location>
</feature>
<reference evidence="4" key="1">
    <citation type="journal article" date="2020" name="mSystems">
        <title>Genome- and Community-Level Interaction Insights into Carbon Utilization and Element Cycling Functions of Hydrothermarchaeota in Hydrothermal Sediment.</title>
        <authorList>
            <person name="Zhou Z."/>
            <person name="Liu Y."/>
            <person name="Xu W."/>
            <person name="Pan J."/>
            <person name="Luo Z.H."/>
            <person name="Li M."/>
        </authorList>
    </citation>
    <scope>NUCLEOTIDE SEQUENCE [LARGE SCALE GENOMIC DNA]</scope>
    <source>
        <strain evidence="4">HyVt-115</strain>
    </source>
</reference>
<dbReference type="AlphaFoldDB" id="A0A7C0Y5Y3"/>
<organism evidence="4">
    <name type="scientific">Thermosulfidibacter takaii</name>
    <dbReference type="NCBI Taxonomy" id="412593"/>
    <lineage>
        <taxon>Bacteria</taxon>
        <taxon>Pseudomonadati</taxon>
        <taxon>Thermosulfidibacterota</taxon>
        <taxon>Thermosulfidibacteria</taxon>
        <taxon>Thermosulfidibacterales</taxon>
        <taxon>Thermosulfidibacteraceae</taxon>
    </lineage>
</organism>
<accession>A0A7C0Y5Y3</accession>
<dbReference type="SUPFAM" id="SSF52172">
    <property type="entry name" value="CheY-like"/>
    <property type="match status" value="1"/>
</dbReference>
<proteinExistence type="predicted"/>
<dbReference type="CDD" id="cd00156">
    <property type="entry name" value="REC"/>
    <property type="match status" value="1"/>
</dbReference>
<dbReference type="PANTHER" id="PTHR44591">
    <property type="entry name" value="STRESS RESPONSE REGULATOR PROTEIN 1"/>
    <property type="match status" value="1"/>
</dbReference>
<dbReference type="InterPro" id="IPR001789">
    <property type="entry name" value="Sig_transdc_resp-reg_receiver"/>
</dbReference>
<protein>
    <submittedName>
        <fullName evidence="4">Response regulator</fullName>
    </submittedName>
</protein>
<dbReference type="Pfam" id="PF00072">
    <property type="entry name" value="Response_reg"/>
    <property type="match status" value="1"/>
</dbReference>
<feature type="non-terminal residue" evidence="4">
    <location>
        <position position="1"/>
    </location>
</feature>
<name>A0A7C0Y5Y3_9BACT</name>
<dbReference type="InterPro" id="IPR050595">
    <property type="entry name" value="Bact_response_regulator"/>
</dbReference>
<dbReference type="GO" id="GO:0000160">
    <property type="term" value="P:phosphorelay signal transduction system"/>
    <property type="evidence" value="ECO:0007669"/>
    <property type="project" value="InterPro"/>
</dbReference>
<dbReference type="Gene3D" id="3.40.50.2300">
    <property type="match status" value="1"/>
</dbReference>
<sequence>KEEIDLVILDLVLPGLKGDEILARMREMDPEVKVLITTGFGEEEPLEKVKRLGIEGVLSKPFHLPALLGAIGAVLSEETTVSH</sequence>
<evidence type="ECO:0000313" key="4">
    <source>
        <dbReference type="EMBL" id="HDD52674.1"/>
    </source>
</evidence>
<dbReference type="PROSITE" id="PS50110">
    <property type="entry name" value="RESPONSE_REGULATORY"/>
    <property type="match status" value="1"/>
</dbReference>